<organism evidence="2 3">
    <name type="scientific">Trametes coccinea (strain BRFM310)</name>
    <name type="common">Pycnoporus coccineus</name>
    <dbReference type="NCBI Taxonomy" id="1353009"/>
    <lineage>
        <taxon>Eukaryota</taxon>
        <taxon>Fungi</taxon>
        <taxon>Dikarya</taxon>
        <taxon>Basidiomycota</taxon>
        <taxon>Agaricomycotina</taxon>
        <taxon>Agaricomycetes</taxon>
        <taxon>Polyporales</taxon>
        <taxon>Polyporaceae</taxon>
        <taxon>Trametes</taxon>
    </lineage>
</organism>
<feature type="compositionally biased region" description="Polar residues" evidence="1">
    <location>
        <begin position="146"/>
        <end position="155"/>
    </location>
</feature>
<proteinExistence type="predicted"/>
<dbReference type="EMBL" id="KZ084086">
    <property type="protein sequence ID" value="OSD08424.1"/>
    <property type="molecule type" value="Genomic_DNA"/>
</dbReference>
<reference evidence="2 3" key="1">
    <citation type="journal article" date="2015" name="Biotechnol. Biofuels">
        <title>Enhanced degradation of softwood versus hardwood by the white-rot fungus Pycnoporus coccineus.</title>
        <authorList>
            <person name="Couturier M."/>
            <person name="Navarro D."/>
            <person name="Chevret D."/>
            <person name="Henrissat B."/>
            <person name="Piumi F."/>
            <person name="Ruiz-Duenas F.J."/>
            <person name="Martinez A.T."/>
            <person name="Grigoriev I.V."/>
            <person name="Riley R."/>
            <person name="Lipzen A."/>
            <person name="Berrin J.G."/>
            <person name="Master E.R."/>
            <person name="Rosso M.N."/>
        </authorList>
    </citation>
    <scope>NUCLEOTIDE SEQUENCE [LARGE SCALE GENOMIC DNA]</scope>
    <source>
        <strain evidence="2 3">BRFM310</strain>
    </source>
</reference>
<name>A0A1Y2J6K9_TRAC3</name>
<gene>
    <name evidence="2" type="ORF">PYCCODRAFT_19984</name>
</gene>
<evidence type="ECO:0000313" key="3">
    <source>
        <dbReference type="Proteomes" id="UP000193067"/>
    </source>
</evidence>
<evidence type="ECO:0000256" key="1">
    <source>
        <dbReference type="SAM" id="MobiDB-lite"/>
    </source>
</evidence>
<keyword evidence="3" id="KW-1185">Reference proteome</keyword>
<feature type="region of interest" description="Disordered" evidence="1">
    <location>
        <begin position="117"/>
        <end position="155"/>
    </location>
</feature>
<sequence>MNADQQEQCLADCYMACNKSANELIPLGGHEHGLSMPRPDVSARLAEEARSATCQAVHGTKSTEMVTDAVCESILRYSTIAVEVLATSVSASDTTPQIREAGTSTLPMRKGIMLGKRTVSPASATPPSPCPTDAGHVGEKRGARMQENTMTDNDD</sequence>
<accession>A0A1Y2J6K9</accession>
<dbReference type="Proteomes" id="UP000193067">
    <property type="component" value="Unassembled WGS sequence"/>
</dbReference>
<dbReference type="AlphaFoldDB" id="A0A1Y2J6K9"/>
<evidence type="ECO:0000313" key="2">
    <source>
        <dbReference type="EMBL" id="OSD08424.1"/>
    </source>
</evidence>
<protein>
    <submittedName>
        <fullName evidence="2">Uncharacterized protein</fullName>
    </submittedName>
</protein>